<keyword evidence="2" id="KW-1185">Reference proteome</keyword>
<evidence type="ECO:0008006" key="3">
    <source>
        <dbReference type="Google" id="ProtNLM"/>
    </source>
</evidence>
<evidence type="ECO:0000313" key="2">
    <source>
        <dbReference type="Proteomes" id="UP000186323"/>
    </source>
</evidence>
<protein>
    <recommendedName>
        <fullName evidence="3">MmcQ/YjbR family DNA-binding protein</fullName>
    </recommendedName>
</protein>
<dbReference type="SUPFAM" id="SSF142906">
    <property type="entry name" value="YjbR-like"/>
    <property type="match status" value="1"/>
</dbReference>
<dbReference type="Pfam" id="PF04237">
    <property type="entry name" value="YjbR"/>
    <property type="match status" value="1"/>
</dbReference>
<dbReference type="PANTHER" id="PTHR35145:SF1">
    <property type="entry name" value="CYTOPLASMIC PROTEIN"/>
    <property type="match status" value="1"/>
</dbReference>
<dbReference type="InterPro" id="IPR038056">
    <property type="entry name" value="YjbR-like_sf"/>
</dbReference>
<dbReference type="InterPro" id="IPR058532">
    <property type="entry name" value="YjbR/MT2646/Rv2570-like"/>
</dbReference>
<sequence>MSSRESVFAYVRKKFGTEPEYPWARYPRYAVLRHRQGRKWYGLIMDVPANRLGLCGDGQVEIINLKSGCALDLLIGGTPGILPAYHMDKRNWVSVLLDGGITSRELFALIDESHALTGGR</sequence>
<name>A0A1K1LGH9_9BACT</name>
<proteinExistence type="predicted"/>
<dbReference type="Gene3D" id="3.90.1150.30">
    <property type="match status" value="1"/>
</dbReference>
<dbReference type="PANTHER" id="PTHR35145">
    <property type="entry name" value="CYTOPLASMIC PROTEIN-RELATED"/>
    <property type="match status" value="1"/>
</dbReference>
<dbReference type="Proteomes" id="UP000186323">
    <property type="component" value="Chromosome I"/>
</dbReference>
<reference evidence="2" key="1">
    <citation type="submission" date="2016-10" db="EMBL/GenBank/DDBJ databases">
        <authorList>
            <person name="Wegmann U."/>
        </authorList>
    </citation>
    <scope>NUCLEOTIDE SEQUENCE [LARGE SCALE GENOMIC DNA]</scope>
</reference>
<dbReference type="RefSeq" id="WP_072336016.1">
    <property type="nucleotide sequence ID" value="NZ_CALJDE010000025.1"/>
</dbReference>
<dbReference type="AlphaFoldDB" id="A0A1K1LGH9"/>
<dbReference type="KEGG" id="dpg:DESPIGER_1971"/>
<organism evidence="1 2">
    <name type="scientific">Desulfovibrio piger</name>
    <dbReference type="NCBI Taxonomy" id="901"/>
    <lineage>
        <taxon>Bacteria</taxon>
        <taxon>Pseudomonadati</taxon>
        <taxon>Thermodesulfobacteriota</taxon>
        <taxon>Desulfovibrionia</taxon>
        <taxon>Desulfovibrionales</taxon>
        <taxon>Desulfovibrionaceae</taxon>
        <taxon>Desulfovibrio</taxon>
    </lineage>
</organism>
<gene>
    <name evidence="1" type="ORF">DESPIGER_1971</name>
</gene>
<accession>A0A1K1LGH9</accession>
<evidence type="ECO:0000313" key="1">
    <source>
        <dbReference type="EMBL" id="SFV73795.1"/>
    </source>
</evidence>
<dbReference type="EMBL" id="LT630450">
    <property type="protein sequence ID" value="SFV73795.1"/>
    <property type="molecule type" value="Genomic_DNA"/>
</dbReference>
<dbReference type="InterPro" id="IPR007351">
    <property type="entry name" value="YjbR"/>
</dbReference>
<dbReference type="OrthoDB" id="9804614at2"/>